<keyword evidence="1" id="KW-0472">Membrane</keyword>
<keyword evidence="1" id="KW-1133">Transmembrane helix</keyword>
<comment type="caution">
    <text evidence="2">The sequence shown here is derived from an EMBL/GenBank/DDBJ whole genome shotgun (WGS) entry which is preliminary data.</text>
</comment>
<feature type="transmembrane region" description="Helical" evidence="1">
    <location>
        <begin position="7"/>
        <end position="25"/>
    </location>
</feature>
<dbReference type="EMBL" id="JAKLTR010000011">
    <property type="protein sequence ID" value="MCG2615934.1"/>
    <property type="molecule type" value="Genomic_DNA"/>
</dbReference>
<keyword evidence="3" id="KW-1185">Reference proteome</keyword>
<evidence type="ECO:0000256" key="1">
    <source>
        <dbReference type="SAM" id="Phobius"/>
    </source>
</evidence>
<dbReference type="Proteomes" id="UP001165367">
    <property type="component" value="Unassembled WGS sequence"/>
</dbReference>
<proteinExistence type="predicted"/>
<gene>
    <name evidence="2" type="ORF">LZZ85_16680</name>
</gene>
<evidence type="ECO:0000313" key="2">
    <source>
        <dbReference type="EMBL" id="MCG2615934.1"/>
    </source>
</evidence>
<keyword evidence="1" id="KW-0812">Transmembrane</keyword>
<accession>A0ABS9KUC5</accession>
<name>A0ABS9KUC5_9BACT</name>
<dbReference type="RefSeq" id="WP_237874472.1">
    <property type="nucleotide sequence ID" value="NZ_JAKLTR010000011.1"/>
</dbReference>
<feature type="transmembrane region" description="Helical" evidence="1">
    <location>
        <begin position="62"/>
        <end position="83"/>
    </location>
</feature>
<reference evidence="2" key="1">
    <citation type="submission" date="2022-01" db="EMBL/GenBank/DDBJ databases">
        <authorList>
            <person name="Jo J.-H."/>
            <person name="Im W.-T."/>
        </authorList>
    </citation>
    <scope>NUCLEOTIDE SEQUENCE</scope>
    <source>
        <strain evidence="2">NA20</strain>
    </source>
</reference>
<evidence type="ECO:0000313" key="3">
    <source>
        <dbReference type="Proteomes" id="UP001165367"/>
    </source>
</evidence>
<organism evidence="2 3">
    <name type="scientific">Terrimonas ginsenosidimutans</name>
    <dbReference type="NCBI Taxonomy" id="2908004"/>
    <lineage>
        <taxon>Bacteria</taxon>
        <taxon>Pseudomonadati</taxon>
        <taxon>Bacteroidota</taxon>
        <taxon>Chitinophagia</taxon>
        <taxon>Chitinophagales</taxon>
        <taxon>Chitinophagaceae</taxon>
        <taxon>Terrimonas</taxon>
    </lineage>
</organism>
<protein>
    <submittedName>
        <fullName evidence="2">DoxX family protein</fullName>
    </submittedName>
</protein>
<sequence length="143" mass="15872">MKTNFDVPQLLLRIALGLGFIFPVMDRMGWLGLPGEMGNAWGNWHNFISYTYTLMPYLDLPVVNIIGAIATVMEALFGIAMIIGFKTRMAAYGSAFLTLAFAVSMLLFAGYRAPFSYSVFVCSAASWLLAKIPYYKWSADNIA</sequence>
<feature type="transmembrane region" description="Helical" evidence="1">
    <location>
        <begin position="90"/>
        <end position="109"/>
    </location>
</feature>